<feature type="transmembrane region" description="Helical" evidence="1">
    <location>
        <begin position="86"/>
        <end position="106"/>
    </location>
</feature>
<organism evidence="3 4">
    <name type="scientific">Taibaiella lutea</name>
    <dbReference type="NCBI Taxonomy" id="2608001"/>
    <lineage>
        <taxon>Bacteria</taxon>
        <taxon>Pseudomonadati</taxon>
        <taxon>Bacteroidota</taxon>
        <taxon>Chitinophagia</taxon>
        <taxon>Chitinophagales</taxon>
        <taxon>Chitinophagaceae</taxon>
        <taxon>Taibaiella</taxon>
    </lineage>
</organism>
<dbReference type="Gene3D" id="2.60.120.1440">
    <property type="match status" value="1"/>
</dbReference>
<dbReference type="EMBL" id="VWSH01000001">
    <property type="protein sequence ID" value="KAA5536339.1"/>
    <property type="molecule type" value="Genomic_DNA"/>
</dbReference>
<reference evidence="3 4" key="1">
    <citation type="submission" date="2019-09" db="EMBL/GenBank/DDBJ databases">
        <title>Genome sequence and assembly of Taibaiella sp.</title>
        <authorList>
            <person name="Chhetri G."/>
        </authorList>
    </citation>
    <scope>NUCLEOTIDE SEQUENCE [LARGE SCALE GENOMIC DNA]</scope>
    <source>
        <strain evidence="3 4">KVB11</strain>
    </source>
</reference>
<keyword evidence="1" id="KW-0812">Transmembrane</keyword>
<dbReference type="GO" id="GO:0016989">
    <property type="term" value="F:sigma factor antagonist activity"/>
    <property type="evidence" value="ECO:0007669"/>
    <property type="project" value="TreeGrafter"/>
</dbReference>
<accession>A0A5M6CT51</accession>
<dbReference type="Gene3D" id="3.55.50.30">
    <property type="match status" value="1"/>
</dbReference>
<dbReference type="InterPro" id="IPR012373">
    <property type="entry name" value="Ferrdict_sens_TM"/>
</dbReference>
<evidence type="ECO:0000313" key="3">
    <source>
        <dbReference type="EMBL" id="KAA5536339.1"/>
    </source>
</evidence>
<dbReference type="PANTHER" id="PTHR30273">
    <property type="entry name" value="PERIPLASMIC SIGNAL SENSOR AND SIGMA FACTOR ACTIVATOR FECR-RELATED"/>
    <property type="match status" value="1"/>
</dbReference>
<evidence type="ECO:0000256" key="1">
    <source>
        <dbReference type="SAM" id="Phobius"/>
    </source>
</evidence>
<proteinExistence type="predicted"/>
<evidence type="ECO:0000313" key="4">
    <source>
        <dbReference type="Proteomes" id="UP000323632"/>
    </source>
</evidence>
<keyword evidence="4" id="KW-1185">Reference proteome</keyword>
<sequence>MEEEMYILIAKSLNREADAAEQQQLEDWLNEDIANSDIYENMKAVWQETDTLFNKPEFDVTAAWENVASETIHKTTEKKTITFRKWITISSAVAALLLIVFAIKVFTTEDWISVTADKKMMVVNLPDNSKVRLEAGSTLKYPKTFSKEHRNVSLQGKAFFDIIHKEEQPFTVDANTVDVSVLGTSFYVTTDDAKATVTVTTGKVAMMPKDHSDKIILTPGNKGIFKDHKFNVVSDTNFVYYQQGLLEFKGVSFANALSTIAAVTNSVISMDKNLSNTVQQQLIEISFRDQQLEKMLDEICLITNTRWKKDKEQYIIYGR</sequence>
<comment type="caution">
    <text evidence="3">The sequence shown here is derived from an EMBL/GenBank/DDBJ whole genome shotgun (WGS) entry which is preliminary data.</text>
</comment>
<dbReference type="AlphaFoldDB" id="A0A5M6CT51"/>
<dbReference type="Proteomes" id="UP000323632">
    <property type="component" value="Unassembled WGS sequence"/>
</dbReference>
<dbReference type="RefSeq" id="WP_150030910.1">
    <property type="nucleotide sequence ID" value="NZ_VWSH01000001.1"/>
</dbReference>
<dbReference type="PANTHER" id="PTHR30273:SF2">
    <property type="entry name" value="PROTEIN FECR"/>
    <property type="match status" value="1"/>
</dbReference>
<dbReference type="InterPro" id="IPR006860">
    <property type="entry name" value="FecR"/>
</dbReference>
<dbReference type="PIRSF" id="PIRSF018266">
    <property type="entry name" value="FecR"/>
    <property type="match status" value="1"/>
</dbReference>
<keyword evidence="1" id="KW-1133">Transmembrane helix</keyword>
<gene>
    <name evidence="3" type="ORF">F0919_01335</name>
</gene>
<dbReference type="Pfam" id="PF04773">
    <property type="entry name" value="FecR"/>
    <property type="match status" value="1"/>
</dbReference>
<feature type="domain" description="FecR protein" evidence="2">
    <location>
        <begin position="114"/>
        <end position="204"/>
    </location>
</feature>
<evidence type="ECO:0000259" key="2">
    <source>
        <dbReference type="Pfam" id="PF04773"/>
    </source>
</evidence>
<name>A0A5M6CT51_9BACT</name>
<protein>
    <submittedName>
        <fullName evidence="3">FecR domain-containing protein</fullName>
    </submittedName>
</protein>
<keyword evidence="1" id="KW-0472">Membrane</keyword>